<reference evidence="1 2" key="1">
    <citation type="journal article" date="2023" name="Sci. Data">
        <title>Genome assembly of the Korean intertidal mud-creeper Batillaria attramentaria.</title>
        <authorList>
            <person name="Patra A.K."/>
            <person name="Ho P.T."/>
            <person name="Jun S."/>
            <person name="Lee S.J."/>
            <person name="Kim Y."/>
            <person name="Won Y.J."/>
        </authorList>
    </citation>
    <scope>NUCLEOTIDE SEQUENCE [LARGE SCALE GENOMIC DNA]</scope>
    <source>
        <strain evidence="1">Wonlab-2016</strain>
    </source>
</reference>
<evidence type="ECO:0000313" key="2">
    <source>
        <dbReference type="Proteomes" id="UP001519460"/>
    </source>
</evidence>
<keyword evidence="2" id="KW-1185">Reference proteome</keyword>
<accession>A0ABD0LST8</accession>
<dbReference type="Proteomes" id="UP001519460">
    <property type="component" value="Unassembled WGS sequence"/>
</dbReference>
<name>A0ABD0LST8_9CAEN</name>
<organism evidence="1 2">
    <name type="scientific">Batillaria attramentaria</name>
    <dbReference type="NCBI Taxonomy" id="370345"/>
    <lineage>
        <taxon>Eukaryota</taxon>
        <taxon>Metazoa</taxon>
        <taxon>Spiralia</taxon>
        <taxon>Lophotrochozoa</taxon>
        <taxon>Mollusca</taxon>
        <taxon>Gastropoda</taxon>
        <taxon>Caenogastropoda</taxon>
        <taxon>Sorbeoconcha</taxon>
        <taxon>Cerithioidea</taxon>
        <taxon>Batillariidae</taxon>
        <taxon>Batillaria</taxon>
    </lineage>
</organism>
<protein>
    <submittedName>
        <fullName evidence="1">Uncharacterized protein</fullName>
    </submittedName>
</protein>
<dbReference type="EMBL" id="JACVVK020000026">
    <property type="protein sequence ID" value="KAK7502432.1"/>
    <property type="molecule type" value="Genomic_DNA"/>
</dbReference>
<proteinExistence type="predicted"/>
<dbReference type="AlphaFoldDB" id="A0ABD0LST8"/>
<sequence length="117" mass="13262">MRRVLPILKSECTESCRHFSRKVPSSQDSAIECTLEECHKMGHKRNKFSCPPCWLCTLAACMWMAICPSEQKEWRNLTPRDVWLCTGKKTSSDKLPTLCTPRLAISFGGKTPSLVSK</sequence>
<gene>
    <name evidence="1" type="ORF">BaRGS_00006385</name>
</gene>
<comment type="caution">
    <text evidence="1">The sequence shown here is derived from an EMBL/GenBank/DDBJ whole genome shotgun (WGS) entry which is preliminary data.</text>
</comment>
<evidence type="ECO:0000313" key="1">
    <source>
        <dbReference type="EMBL" id="KAK7502432.1"/>
    </source>
</evidence>